<evidence type="ECO:0000256" key="3">
    <source>
        <dbReference type="ARBA" id="ARBA00023237"/>
    </source>
</evidence>
<dbReference type="InterPro" id="IPR013686">
    <property type="entry name" value="Polypept-transport_assoc_ShlB"/>
</dbReference>
<dbReference type="PANTHER" id="PTHR34597:SF1">
    <property type="entry name" value="HEME_HEMOPEXIN TRANSPORTER PROTEIN HUXB"/>
    <property type="match status" value="1"/>
</dbReference>
<evidence type="ECO:0000313" key="7">
    <source>
        <dbReference type="EMBL" id="KAF1688236.1"/>
    </source>
</evidence>
<protein>
    <recommendedName>
        <fullName evidence="9">Hemolysin activation/secretion protein</fullName>
    </recommendedName>
</protein>
<dbReference type="Gene3D" id="3.10.20.310">
    <property type="entry name" value="membrane protein fhac"/>
    <property type="match status" value="1"/>
</dbReference>
<keyword evidence="2" id="KW-0812">Transmembrane</keyword>
<dbReference type="PANTHER" id="PTHR34597">
    <property type="entry name" value="SLR1661 PROTEIN"/>
    <property type="match status" value="1"/>
</dbReference>
<evidence type="ECO:0000256" key="2">
    <source>
        <dbReference type="ARBA" id="ARBA00022692"/>
    </source>
</evidence>
<keyword evidence="8" id="KW-1185">Reference proteome</keyword>
<dbReference type="GO" id="GO:0008320">
    <property type="term" value="F:protein transmembrane transporter activity"/>
    <property type="evidence" value="ECO:0007669"/>
    <property type="project" value="TreeGrafter"/>
</dbReference>
<evidence type="ECO:0000259" key="5">
    <source>
        <dbReference type="Pfam" id="PF03865"/>
    </source>
</evidence>
<dbReference type="InterPro" id="IPR005565">
    <property type="entry name" value="Hemolysn_activator_HlyB_C"/>
</dbReference>
<evidence type="ECO:0000313" key="8">
    <source>
        <dbReference type="Proteomes" id="UP000462066"/>
    </source>
</evidence>
<evidence type="ECO:0000259" key="6">
    <source>
        <dbReference type="Pfam" id="PF08479"/>
    </source>
</evidence>
<dbReference type="GO" id="GO:0098046">
    <property type="term" value="C:type V protein secretion system complex"/>
    <property type="evidence" value="ECO:0007669"/>
    <property type="project" value="TreeGrafter"/>
</dbReference>
<sequence length="555" mass="60558">MAQAQTVPPDAGQLLNEQRRSLPPATPERKERLVDAPLPEAQDEVGFRARIERVRFSGAQGLVEDEALQALVADAKGRELSHAQMRALAQRVGAALQSRGYLLARAYLPSQDLSDGELEIAILAGRLQSSPGRVQVLTSDPALGRRLGAIADAALPEGPVRNDQLERALLLINDVPGVQARATLEKGAEPGTSRMLVRAERARDWAAGAAVDNFSNRYTGQWRRSAWASLNRPLDREDLLGVNVSHSDGSRLLGLNYSLGLSPKGWRANMAASWMDYEVGGEFKPLDLTGSARTFSAGLSYPLLRSRERNLWFSVDAEHRQLTDKALGQTLRDRRVDKFTTMLSGNAWDQWLGGGYNGMNVGLVAGRLDLDNEIDRQVDAASARTAGSFAKLLWRVERSQSLPNLHDWGVYLAASGQIGSKNLDSSEKFLLGGPAGVRGHTVGEASGDTGWLLNAELRRDFRIADGLRGQALAFADHGHVRQHIDPWVGSSTPWAGNEYGLSGAGLGLNLHSERWSLRSAWAHRLGDNPGRSATGTNADGRKRDQYLWLQLSVRI</sequence>
<dbReference type="GO" id="GO:0046819">
    <property type="term" value="P:protein secretion by the type V secretion system"/>
    <property type="evidence" value="ECO:0007669"/>
    <property type="project" value="TreeGrafter"/>
</dbReference>
<proteinExistence type="predicted"/>
<keyword evidence="1" id="KW-0472">Membrane</keyword>
<dbReference type="Gene3D" id="2.40.160.50">
    <property type="entry name" value="membrane protein fhac: a member of the omp85/tpsb transporter family"/>
    <property type="match status" value="1"/>
</dbReference>
<gene>
    <name evidence="7" type="ORF">B1992_01740</name>
</gene>
<organism evidence="7 8">
    <name type="scientific">Pseudoxanthomonas broegbernensis</name>
    <dbReference type="NCBI Taxonomy" id="83619"/>
    <lineage>
        <taxon>Bacteria</taxon>
        <taxon>Pseudomonadati</taxon>
        <taxon>Pseudomonadota</taxon>
        <taxon>Gammaproteobacteria</taxon>
        <taxon>Lysobacterales</taxon>
        <taxon>Lysobacteraceae</taxon>
        <taxon>Pseudoxanthomonas</taxon>
    </lineage>
</organism>
<evidence type="ECO:0000256" key="4">
    <source>
        <dbReference type="SAM" id="MobiDB-lite"/>
    </source>
</evidence>
<evidence type="ECO:0008006" key="9">
    <source>
        <dbReference type="Google" id="ProtNLM"/>
    </source>
</evidence>
<evidence type="ECO:0000256" key="1">
    <source>
        <dbReference type="ARBA" id="ARBA00022452"/>
    </source>
</evidence>
<reference evidence="7 8" key="1">
    <citation type="submission" date="2017-10" db="EMBL/GenBank/DDBJ databases">
        <title>Whole genome sequencing of Pseudoxanthomonas broegbernensis DSM 12573(T).</title>
        <authorList>
            <person name="Kumar S."/>
            <person name="Bansal K."/>
            <person name="Kaur A."/>
            <person name="Patil P."/>
            <person name="Sharma S."/>
            <person name="Patil P.B."/>
        </authorList>
    </citation>
    <scope>NUCLEOTIDE SEQUENCE [LARGE SCALE GENOMIC DNA]</scope>
    <source>
        <strain evidence="7 8">DSM 12573</strain>
    </source>
</reference>
<dbReference type="Pfam" id="PF08479">
    <property type="entry name" value="POTRA_2"/>
    <property type="match status" value="1"/>
</dbReference>
<keyword evidence="3" id="KW-0998">Cell outer membrane</keyword>
<feature type="region of interest" description="Disordered" evidence="4">
    <location>
        <begin position="1"/>
        <end position="34"/>
    </location>
</feature>
<comment type="caution">
    <text evidence="7">The sequence shown here is derived from an EMBL/GenBank/DDBJ whole genome shotgun (WGS) entry which is preliminary data.</text>
</comment>
<feature type="domain" description="Polypeptide-transport-associated ShlB-type" evidence="6">
    <location>
        <begin position="51"/>
        <end position="125"/>
    </location>
</feature>
<feature type="domain" description="Haemolysin activator HlyB C-terminal" evidence="5">
    <location>
        <begin position="191"/>
        <end position="508"/>
    </location>
</feature>
<dbReference type="EMBL" id="MWIP01000001">
    <property type="protein sequence ID" value="KAF1688236.1"/>
    <property type="molecule type" value="Genomic_DNA"/>
</dbReference>
<dbReference type="Pfam" id="PF03865">
    <property type="entry name" value="ShlB"/>
    <property type="match status" value="1"/>
</dbReference>
<accession>A0A7V8K8L4</accession>
<dbReference type="Proteomes" id="UP000462066">
    <property type="component" value="Unassembled WGS sequence"/>
</dbReference>
<dbReference type="InterPro" id="IPR051544">
    <property type="entry name" value="TPS_OM_transporter"/>
</dbReference>
<dbReference type="AlphaFoldDB" id="A0A7V8K8L4"/>
<name>A0A7V8K8L4_9GAMM</name>
<keyword evidence="1" id="KW-1134">Transmembrane beta strand</keyword>